<feature type="compositionally biased region" description="Polar residues" evidence="2">
    <location>
        <begin position="130"/>
        <end position="145"/>
    </location>
</feature>
<organism evidence="3 4">
    <name type="scientific">Canna indica</name>
    <name type="common">Indian-shot</name>
    <dbReference type="NCBI Taxonomy" id="4628"/>
    <lineage>
        <taxon>Eukaryota</taxon>
        <taxon>Viridiplantae</taxon>
        <taxon>Streptophyta</taxon>
        <taxon>Embryophyta</taxon>
        <taxon>Tracheophyta</taxon>
        <taxon>Spermatophyta</taxon>
        <taxon>Magnoliopsida</taxon>
        <taxon>Liliopsida</taxon>
        <taxon>Zingiberales</taxon>
        <taxon>Cannaceae</taxon>
        <taxon>Canna</taxon>
    </lineage>
</organism>
<evidence type="ECO:0000256" key="2">
    <source>
        <dbReference type="SAM" id="MobiDB-lite"/>
    </source>
</evidence>
<evidence type="ECO:0000313" key="4">
    <source>
        <dbReference type="Proteomes" id="UP001327560"/>
    </source>
</evidence>
<name>A0AAQ3Q150_9LILI</name>
<gene>
    <name evidence="3" type="ORF">Cni_G00903</name>
</gene>
<accession>A0AAQ3Q150</accession>
<dbReference type="EMBL" id="CP136890">
    <property type="protein sequence ID" value="WOK92212.1"/>
    <property type="molecule type" value="Genomic_DNA"/>
</dbReference>
<reference evidence="3 4" key="1">
    <citation type="submission" date="2023-10" db="EMBL/GenBank/DDBJ databases">
        <title>Chromosome-scale genome assembly provides insights into flower coloration mechanisms of Canna indica.</title>
        <authorList>
            <person name="Li C."/>
        </authorList>
    </citation>
    <scope>NUCLEOTIDE SEQUENCE [LARGE SCALE GENOMIC DNA]</scope>
    <source>
        <tissue evidence="3">Flower</tissue>
    </source>
</reference>
<dbReference type="Pfam" id="PF05701">
    <property type="entry name" value="WEMBL"/>
    <property type="match status" value="1"/>
</dbReference>
<protein>
    <submittedName>
        <fullName evidence="3">Protein WEAK CHLOROPLAST MOVEMENT UNDER BLUE LIGHT 1-like isoform X1</fullName>
    </submittedName>
</protein>
<comment type="similarity">
    <text evidence="1">Belongs to the WEB family.</text>
</comment>
<proteinExistence type="inferred from homology"/>
<feature type="compositionally biased region" description="Basic and acidic residues" evidence="2">
    <location>
        <begin position="151"/>
        <end position="163"/>
    </location>
</feature>
<dbReference type="InterPro" id="IPR008545">
    <property type="entry name" value="Web"/>
</dbReference>
<feature type="compositionally biased region" description="Polar residues" evidence="2">
    <location>
        <begin position="64"/>
        <end position="79"/>
    </location>
</feature>
<feature type="region of interest" description="Disordered" evidence="2">
    <location>
        <begin position="60"/>
        <end position="163"/>
    </location>
</feature>
<feature type="compositionally biased region" description="Polar residues" evidence="2">
    <location>
        <begin position="105"/>
        <end position="117"/>
    </location>
</feature>
<feature type="compositionally biased region" description="Polar residues" evidence="2">
    <location>
        <begin position="87"/>
        <end position="97"/>
    </location>
</feature>
<sequence>MIGSSCCVLCGSHLEDIPYIFLDCEVTRTIWDMMKARFAEQLIKMYSNYPHVEETKKHIEETSHTANSFSSLQGPSPGSITFPVTGEQYNGNQQNGTLKKDERISSLNTPTRDQIASENKFENEPEDTNMDLSSSNRILTPLSLNESEEAETQKLEAGKSNTARKDDANRVLVDTAAPFESVKEAVTKFGEIVDWKIQKEMIVEVIFHLFYYSFDRVSR</sequence>
<dbReference type="Proteomes" id="UP001327560">
    <property type="component" value="Chromosome 1"/>
</dbReference>
<evidence type="ECO:0000313" key="3">
    <source>
        <dbReference type="EMBL" id="WOK92212.1"/>
    </source>
</evidence>
<evidence type="ECO:0000256" key="1">
    <source>
        <dbReference type="ARBA" id="ARBA00005485"/>
    </source>
</evidence>
<keyword evidence="4" id="KW-1185">Reference proteome</keyword>
<dbReference type="AlphaFoldDB" id="A0AAQ3Q150"/>